<proteinExistence type="inferred from homology"/>
<reference evidence="6 7" key="1">
    <citation type="submission" date="2023-06" db="EMBL/GenBank/DDBJ databases">
        <title>Black Yeasts Isolated from many extreme environments.</title>
        <authorList>
            <person name="Coleine C."/>
            <person name="Stajich J.E."/>
            <person name="Selbmann L."/>
        </authorList>
    </citation>
    <scope>NUCLEOTIDE SEQUENCE [LARGE SCALE GENOMIC DNA]</scope>
    <source>
        <strain evidence="6 7">CCFEE 5887</strain>
    </source>
</reference>
<organism evidence="6 7">
    <name type="scientific">Vermiconidia calcicola</name>
    <dbReference type="NCBI Taxonomy" id="1690605"/>
    <lineage>
        <taxon>Eukaryota</taxon>
        <taxon>Fungi</taxon>
        <taxon>Dikarya</taxon>
        <taxon>Ascomycota</taxon>
        <taxon>Pezizomycotina</taxon>
        <taxon>Dothideomycetes</taxon>
        <taxon>Dothideomycetidae</taxon>
        <taxon>Mycosphaerellales</taxon>
        <taxon>Extremaceae</taxon>
        <taxon>Vermiconidia</taxon>
    </lineage>
</organism>
<dbReference type="PANTHER" id="PTHR24305:SF172">
    <property type="entry name" value="P450, PUTATIVE (EUROFUNG)-RELATED"/>
    <property type="match status" value="1"/>
</dbReference>
<keyword evidence="4 5" id="KW-0349">Heme</keyword>
<dbReference type="InterPro" id="IPR001128">
    <property type="entry name" value="Cyt_P450"/>
</dbReference>
<dbReference type="InterPro" id="IPR036396">
    <property type="entry name" value="Cyt_P450_sf"/>
</dbReference>
<comment type="cofactor">
    <cofactor evidence="1 4">
        <name>heme</name>
        <dbReference type="ChEBI" id="CHEBI:30413"/>
    </cofactor>
</comment>
<keyword evidence="2 4" id="KW-0479">Metal-binding</keyword>
<keyword evidence="3 4" id="KW-0408">Iron</keyword>
<accession>A0AAV9PX66</accession>
<dbReference type="AlphaFoldDB" id="A0AAV9PX66"/>
<name>A0AAV9PX66_9PEZI</name>
<dbReference type="PANTHER" id="PTHR24305">
    <property type="entry name" value="CYTOCHROME P450"/>
    <property type="match status" value="1"/>
</dbReference>
<dbReference type="Pfam" id="PF00067">
    <property type="entry name" value="p450"/>
    <property type="match status" value="1"/>
</dbReference>
<dbReference type="GO" id="GO:0005506">
    <property type="term" value="F:iron ion binding"/>
    <property type="evidence" value="ECO:0007669"/>
    <property type="project" value="InterPro"/>
</dbReference>
<dbReference type="InterPro" id="IPR017972">
    <property type="entry name" value="Cyt_P450_CS"/>
</dbReference>
<dbReference type="Gene3D" id="1.10.630.10">
    <property type="entry name" value="Cytochrome P450"/>
    <property type="match status" value="1"/>
</dbReference>
<comment type="caution">
    <text evidence="6">The sequence shown here is derived from an EMBL/GenBank/DDBJ whole genome shotgun (WGS) entry which is preliminary data.</text>
</comment>
<dbReference type="GO" id="GO:0016705">
    <property type="term" value="F:oxidoreductase activity, acting on paired donors, with incorporation or reduction of molecular oxygen"/>
    <property type="evidence" value="ECO:0007669"/>
    <property type="project" value="InterPro"/>
</dbReference>
<keyword evidence="7" id="KW-1185">Reference proteome</keyword>
<evidence type="ECO:0000256" key="4">
    <source>
        <dbReference type="PIRSR" id="PIRSR602401-1"/>
    </source>
</evidence>
<evidence type="ECO:0000313" key="7">
    <source>
        <dbReference type="Proteomes" id="UP001345827"/>
    </source>
</evidence>
<dbReference type="Proteomes" id="UP001345827">
    <property type="component" value="Unassembled WGS sequence"/>
</dbReference>
<dbReference type="SUPFAM" id="SSF48264">
    <property type="entry name" value="Cytochrome P450"/>
    <property type="match status" value="1"/>
</dbReference>
<evidence type="ECO:0000256" key="5">
    <source>
        <dbReference type="RuleBase" id="RU000461"/>
    </source>
</evidence>
<dbReference type="PRINTS" id="PR00463">
    <property type="entry name" value="EP450I"/>
</dbReference>
<dbReference type="InterPro" id="IPR002401">
    <property type="entry name" value="Cyt_P450_E_grp-I"/>
</dbReference>
<feature type="binding site" description="axial binding residue" evidence="4">
    <location>
        <position position="463"/>
    </location>
    <ligand>
        <name>heme</name>
        <dbReference type="ChEBI" id="CHEBI:30413"/>
    </ligand>
    <ligandPart>
        <name>Fe</name>
        <dbReference type="ChEBI" id="CHEBI:18248"/>
    </ligandPart>
</feature>
<evidence type="ECO:0000256" key="3">
    <source>
        <dbReference type="ARBA" id="ARBA00023004"/>
    </source>
</evidence>
<dbReference type="GO" id="GO:0004497">
    <property type="term" value="F:monooxygenase activity"/>
    <property type="evidence" value="ECO:0007669"/>
    <property type="project" value="UniProtKB-KW"/>
</dbReference>
<sequence length="517" mass="58030">MFGILLASIVISAIFTRALLVPLITYWQDPKGLRRFPSVSCAAFTNLWGVVHQYRSTRTLAIHQAHLKHGKAVRVGPAHVSFSTFDAVKDIYGHGTPAIKDNFYGAFASTHLNVSDAQEKVVHNVKRKRFATAFAQKNIVELETVFSRHLSQVIHLLDRTSDTNGGGLDGKHGLEEAVEVDMKSVMLGLIVLLFGVNPGFLERGSTTTTAETIGGKLYQADIHKSLCGSLRVSTALGWAPQSIPFIKSLTRWHDEWQHGNHLRDITIHLTRKRLQAESDRTKRGLKPTDDFMSALLYDKKSQEPLCLEFGEILTEAQNLFNAAGENTEIALTNIIWLLAKTPHALERLREELQPAFENTGKESALPSYHDIQHLPYLRACIDEGIRLRPSLPVGLPRLIPQGGMQIAGEWFNEDTTVSVSTYTLHRDEKIFGEDADEYRPERWLDNNTLQRAFLGFSQGGRACIGRNIAYFEMSITIATLFWRYDFELPSPDWELPTIETLSGHTGPLPVRVTRRAV</sequence>
<evidence type="ECO:0000256" key="1">
    <source>
        <dbReference type="ARBA" id="ARBA00001971"/>
    </source>
</evidence>
<evidence type="ECO:0008006" key="8">
    <source>
        <dbReference type="Google" id="ProtNLM"/>
    </source>
</evidence>
<dbReference type="PROSITE" id="PS00086">
    <property type="entry name" value="CYTOCHROME_P450"/>
    <property type="match status" value="1"/>
</dbReference>
<keyword evidence="5" id="KW-0503">Monooxygenase</keyword>
<comment type="similarity">
    <text evidence="5">Belongs to the cytochrome P450 family.</text>
</comment>
<dbReference type="EMBL" id="JAXLQG010000021">
    <property type="protein sequence ID" value="KAK5529711.1"/>
    <property type="molecule type" value="Genomic_DNA"/>
</dbReference>
<protein>
    <recommendedName>
        <fullName evidence="8">Cytochrome P450</fullName>
    </recommendedName>
</protein>
<evidence type="ECO:0000313" key="6">
    <source>
        <dbReference type="EMBL" id="KAK5529711.1"/>
    </source>
</evidence>
<keyword evidence="5" id="KW-0560">Oxidoreductase</keyword>
<dbReference type="GO" id="GO:0020037">
    <property type="term" value="F:heme binding"/>
    <property type="evidence" value="ECO:0007669"/>
    <property type="project" value="InterPro"/>
</dbReference>
<dbReference type="InterPro" id="IPR050121">
    <property type="entry name" value="Cytochrome_P450_monoxygenase"/>
</dbReference>
<evidence type="ECO:0000256" key="2">
    <source>
        <dbReference type="ARBA" id="ARBA00022723"/>
    </source>
</evidence>
<gene>
    <name evidence="6" type="ORF">LTR25_009490</name>
</gene>